<feature type="region of interest" description="Disordered" evidence="4">
    <location>
        <begin position="1"/>
        <end position="20"/>
    </location>
</feature>
<dbReference type="GO" id="GO:0003735">
    <property type="term" value="F:structural constituent of ribosome"/>
    <property type="evidence" value="ECO:0007669"/>
    <property type="project" value="InterPro"/>
</dbReference>
<protein>
    <submittedName>
        <fullName evidence="5">Uncharacterized protein</fullName>
    </submittedName>
</protein>
<dbReference type="InterPro" id="IPR036390">
    <property type="entry name" value="WH_DNA-bd_sf"/>
</dbReference>
<gene>
    <name evidence="5" type="ORF">AKJ57_06125</name>
</gene>
<name>A0A133U423_9EURY</name>
<reference evidence="5 6" key="1">
    <citation type="journal article" date="2016" name="Sci. Rep.">
        <title>Metabolic traits of an uncultured archaeal lineage -MSBL1- from brine pools of the Red Sea.</title>
        <authorList>
            <person name="Mwirichia R."/>
            <person name="Alam I."/>
            <person name="Rashid M."/>
            <person name="Vinu M."/>
            <person name="Ba-Alawi W."/>
            <person name="Anthony Kamau A."/>
            <person name="Kamanda Ngugi D."/>
            <person name="Goker M."/>
            <person name="Klenk H.P."/>
            <person name="Bajic V."/>
            <person name="Stingl U."/>
        </authorList>
    </citation>
    <scope>NUCLEOTIDE SEQUENCE [LARGE SCALE GENOMIC DNA]</scope>
    <source>
        <strain evidence="5">SCGC-AAA259A05</strain>
    </source>
</reference>
<dbReference type="InterPro" id="IPR001266">
    <property type="entry name" value="Ribosomal_eS19"/>
</dbReference>
<keyword evidence="6" id="KW-1185">Reference proteome</keyword>
<dbReference type="Gene3D" id="1.10.10.10">
    <property type="entry name" value="Winged helix-like DNA-binding domain superfamily/Winged helix DNA-binding domain"/>
    <property type="match status" value="1"/>
</dbReference>
<dbReference type="GO" id="GO:0005840">
    <property type="term" value="C:ribosome"/>
    <property type="evidence" value="ECO:0007669"/>
    <property type="project" value="UniProtKB-KW"/>
</dbReference>
<sequence>MRNQKDGKMSIKDVHPKRLTKELGEQLKNREEIQPPNWSHFIKTGAHKERLEGSSNEGLKMRMRSVNWFGVAAGVLML</sequence>
<proteinExistence type="inferred from homology"/>
<dbReference type="EMBL" id="LHXJ01000111">
    <property type="protein sequence ID" value="KXA88928.1"/>
    <property type="molecule type" value="Genomic_DNA"/>
</dbReference>
<dbReference type="AlphaFoldDB" id="A0A133U423"/>
<comment type="caution">
    <text evidence="5">The sequence shown here is derived from an EMBL/GenBank/DDBJ whole genome shotgun (WGS) entry which is preliminary data.</text>
</comment>
<keyword evidence="2" id="KW-0689">Ribosomal protein</keyword>
<dbReference type="GO" id="GO:1990904">
    <property type="term" value="C:ribonucleoprotein complex"/>
    <property type="evidence" value="ECO:0007669"/>
    <property type="project" value="UniProtKB-KW"/>
</dbReference>
<organism evidence="5 6">
    <name type="scientific">candidate division MSBL1 archaeon SCGC-AAA259A05</name>
    <dbReference type="NCBI Taxonomy" id="1698259"/>
    <lineage>
        <taxon>Archaea</taxon>
        <taxon>Methanobacteriati</taxon>
        <taxon>Methanobacteriota</taxon>
        <taxon>candidate division MSBL1</taxon>
    </lineage>
</organism>
<evidence type="ECO:0000256" key="2">
    <source>
        <dbReference type="ARBA" id="ARBA00022980"/>
    </source>
</evidence>
<keyword evidence="3" id="KW-0687">Ribonucleoprotein</keyword>
<evidence type="ECO:0000313" key="5">
    <source>
        <dbReference type="EMBL" id="KXA88928.1"/>
    </source>
</evidence>
<feature type="non-terminal residue" evidence="5">
    <location>
        <position position="78"/>
    </location>
</feature>
<evidence type="ECO:0000256" key="3">
    <source>
        <dbReference type="ARBA" id="ARBA00023274"/>
    </source>
</evidence>
<comment type="similarity">
    <text evidence="1">Belongs to the eukaryotic ribosomal protein eS19 family.</text>
</comment>
<evidence type="ECO:0000313" key="6">
    <source>
        <dbReference type="Proteomes" id="UP000070163"/>
    </source>
</evidence>
<dbReference type="InterPro" id="IPR036388">
    <property type="entry name" value="WH-like_DNA-bd_sf"/>
</dbReference>
<dbReference type="SUPFAM" id="SSF46785">
    <property type="entry name" value="Winged helix' DNA-binding domain"/>
    <property type="match status" value="1"/>
</dbReference>
<dbReference type="GO" id="GO:0006412">
    <property type="term" value="P:translation"/>
    <property type="evidence" value="ECO:0007669"/>
    <property type="project" value="InterPro"/>
</dbReference>
<dbReference type="Pfam" id="PF01090">
    <property type="entry name" value="Ribosomal_S19e"/>
    <property type="match status" value="1"/>
</dbReference>
<evidence type="ECO:0000256" key="1">
    <source>
        <dbReference type="ARBA" id="ARBA00010014"/>
    </source>
</evidence>
<accession>A0A133U423</accession>
<evidence type="ECO:0000256" key="4">
    <source>
        <dbReference type="SAM" id="MobiDB-lite"/>
    </source>
</evidence>
<dbReference type="Proteomes" id="UP000070163">
    <property type="component" value="Unassembled WGS sequence"/>
</dbReference>